<keyword evidence="3 8" id="KW-0812">Transmembrane</keyword>
<dbReference type="InterPro" id="IPR027359">
    <property type="entry name" value="Volt_channel_dom_sf"/>
</dbReference>
<feature type="transmembrane region" description="Helical" evidence="8">
    <location>
        <begin position="55"/>
        <end position="73"/>
    </location>
</feature>
<feature type="transmembrane region" description="Helical" evidence="8">
    <location>
        <begin position="124"/>
        <end position="144"/>
    </location>
</feature>
<evidence type="ECO:0000256" key="6">
    <source>
        <dbReference type="ARBA" id="ARBA00023136"/>
    </source>
</evidence>
<dbReference type="GO" id="GO:0034220">
    <property type="term" value="P:monoatomic ion transmembrane transport"/>
    <property type="evidence" value="ECO:0007669"/>
    <property type="project" value="UniProtKB-KW"/>
</dbReference>
<dbReference type="EMBL" id="JAVDYG010000001">
    <property type="protein sequence ID" value="MDR7364161.1"/>
    <property type="molecule type" value="Genomic_DNA"/>
</dbReference>
<dbReference type="Gene3D" id="1.20.5.110">
    <property type="match status" value="1"/>
</dbReference>
<keyword evidence="11" id="KW-1185">Reference proteome</keyword>
<dbReference type="PANTHER" id="PTHR11537">
    <property type="entry name" value="VOLTAGE-GATED POTASSIUM CHANNEL"/>
    <property type="match status" value="1"/>
</dbReference>
<dbReference type="RefSeq" id="WP_310305479.1">
    <property type="nucleotide sequence ID" value="NZ_BAAAPS010000005.1"/>
</dbReference>
<evidence type="ECO:0000256" key="5">
    <source>
        <dbReference type="ARBA" id="ARBA00023065"/>
    </source>
</evidence>
<accession>A0ABU2C0H4</accession>
<keyword evidence="4 8" id="KW-1133">Transmembrane helix</keyword>
<dbReference type="Gene3D" id="1.10.287.70">
    <property type="match status" value="1"/>
</dbReference>
<keyword evidence="5" id="KW-0406">Ion transport</keyword>
<evidence type="ECO:0000256" key="1">
    <source>
        <dbReference type="ARBA" id="ARBA00004141"/>
    </source>
</evidence>
<evidence type="ECO:0000256" key="3">
    <source>
        <dbReference type="ARBA" id="ARBA00022692"/>
    </source>
</evidence>
<dbReference type="SUPFAM" id="SSF81324">
    <property type="entry name" value="Voltage-gated potassium channels"/>
    <property type="match status" value="1"/>
</dbReference>
<keyword evidence="6 8" id="KW-0472">Membrane</keyword>
<dbReference type="Gene3D" id="1.20.120.350">
    <property type="entry name" value="Voltage-gated potassium channels. Chain C"/>
    <property type="match status" value="1"/>
</dbReference>
<feature type="domain" description="Potassium channel" evidence="9">
    <location>
        <begin position="154"/>
        <end position="211"/>
    </location>
</feature>
<evidence type="ECO:0000313" key="11">
    <source>
        <dbReference type="Proteomes" id="UP001183648"/>
    </source>
</evidence>
<proteinExistence type="predicted"/>
<keyword evidence="2" id="KW-0813">Transport</keyword>
<dbReference type="PRINTS" id="PR00169">
    <property type="entry name" value="KCHANNEL"/>
</dbReference>
<name>A0ABU2C0H4_9ACTN</name>
<dbReference type="Proteomes" id="UP001183648">
    <property type="component" value="Unassembled WGS sequence"/>
</dbReference>
<feature type="transmembrane region" description="Helical" evidence="8">
    <location>
        <begin position="23"/>
        <end position="43"/>
    </location>
</feature>
<reference evidence="10 11" key="1">
    <citation type="submission" date="2023-07" db="EMBL/GenBank/DDBJ databases">
        <title>Sequencing the genomes of 1000 actinobacteria strains.</title>
        <authorList>
            <person name="Klenk H.-P."/>
        </authorList>
    </citation>
    <scope>NUCLEOTIDE SEQUENCE [LARGE SCALE GENOMIC DNA]</scope>
    <source>
        <strain evidence="10 11">DSM 19426</strain>
    </source>
</reference>
<dbReference type="PANTHER" id="PTHR11537:SF254">
    <property type="entry name" value="POTASSIUM VOLTAGE-GATED CHANNEL PROTEIN SHAB"/>
    <property type="match status" value="1"/>
</dbReference>
<feature type="transmembrane region" description="Helical" evidence="8">
    <location>
        <begin position="187"/>
        <end position="211"/>
    </location>
</feature>
<evidence type="ECO:0000256" key="4">
    <source>
        <dbReference type="ARBA" id="ARBA00022989"/>
    </source>
</evidence>
<evidence type="ECO:0000256" key="2">
    <source>
        <dbReference type="ARBA" id="ARBA00022448"/>
    </source>
</evidence>
<evidence type="ECO:0000313" key="10">
    <source>
        <dbReference type="EMBL" id="MDR7364161.1"/>
    </source>
</evidence>
<organism evidence="10 11">
    <name type="scientific">Nocardioides marmoribigeumensis</name>
    <dbReference type="NCBI Taxonomy" id="433649"/>
    <lineage>
        <taxon>Bacteria</taxon>
        <taxon>Bacillati</taxon>
        <taxon>Actinomycetota</taxon>
        <taxon>Actinomycetes</taxon>
        <taxon>Propionibacteriales</taxon>
        <taxon>Nocardioidaceae</taxon>
        <taxon>Nocardioides</taxon>
    </lineage>
</organism>
<comment type="caution">
    <text evidence="10">The sequence shown here is derived from an EMBL/GenBank/DDBJ whole genome shotgun (WGS) entry which is preliminary data.</text>
</comment>
<dbReference type="InterPro" id="IPR028325">
    <property type="entry name" value="VG_K_chnl"/>
</dbReference>
<dbReference type="Pfam" id="PF07885">
    <property type="entry name" value="Ion_trans_2"/>
    <property type="match status" value="1"/>
</dbReference>
<evidence type="ECO:0000256" key="8">
    <source>
        <dbReference type="SAM" id="Phobius"/>
    </source>
</evidence>
<protein>
    <submittedName>
        <fullName evidence="10">Voltage-gated potassium channel</fullName>
    </submittedName>
</protein>
<sequence length="253" mass="27876">MAGTDATTLPSDREARRHRWEDLTTWPLMLAALVFLVAYAWPILDPTLPTAVDRLAAVVMRGTWLVFLTDYVVRLRLAHDRPAFVRHHPLDLLSVAVPVLRPLQLLRVVTVLDRAIGRRLGSRVAMYAVAVTTAAVGLGALAILDAERDAPGATITSFGDALWWAWATVTTVGYGDRYPVTTAGRGVAAVLMLCGIALLGLVTASLASFLVDRYQDEDEEEDQARDDARFAALHDELRELRAEIRALRRPESL</sequence>
<gene>
    <name evidence="10" type="ORF">J2S63_003714</name>
</gene>
<keyword evidence="7 10" id="KW-0407">Ion channel</keyword>
<dbReference type="InterPro" id="IPR013099">
    <property type="entry name" value="K_chnl_dom"/>
</dbReference>
<comment type="subcellular location">
    <subcellularLocation>
        <location evidence="1">Membrane</location>
        <topology evidence="1">Multi-pass membrane protein</topology>
    </subcellularLocation>
</comment>
<evidence type="ECO:0000259" key="9">
    <source>
        <dbReference type="Pfam" id="PF07885"/>
    </source>
</evidence>
<evidence type="ECO:0000256" key="7">
    <source>
        <dbReference type="ARBA" id="ARBA00023303"/>
    </source>
</evidence>